<sequence>MKGHRSSLKPLKGVERSLRNRLNWKGELALATAPTLVILSVFALVEVLTRQRLLFASLASSAFLIYLDPQHGTNTVRTLVISQMMAAGIGFVTYMLLGSGYLSGATAMIITIVLMILLDVMHPPAVATSLSFALKAGNENNLVMFGLAVGITALLVGLERFALWLLVYLSQK</sequence>
<dbReference type="Pfam" id="PF04982">
    <property type="entry name" value="TM_HPP"/>
    <property type="match status" value="1"/>
</dbReference>
<dbReference type="PANTHER" id="PTHR33741:SF5">
    <property type="entry name" value="TRANSMEMBRANE PROTEIN DDB_G0269096-RELATED"/>
    <property type="match status" value="1"/>
</dbReference>
<dbReference type="Proteomes" id="UP000632766">
    <property type="component" value="Unassembled WGS sequence"/>
</dbReference>
<feature type="transmembrane region" description="Helical" evidence="1">
    <location>
        <begin position="28"/>
        <end position="45"/>
    </location>
</feature>
<keyword evidence="1" id="KW-0472">Membrane</keyword>
<dbReference type="EMBL" id="JAECZC010000062">
    <property type="protein sequence ID" value="MBH8565441.1"/>
    <property type="molecule type" value="Genomic_DNA"/>
</dbReference>
<evidence type="ECO:0000313" key="3">
    <source>
        <dbReference type="EMBL" id="MBH8565441.1"/>
    </source>
</evidence>
<keyword evidence="1" id="KW-0812">Transmembrane</keyword>
<feature type="transmembrane region" description="Helical" evidence="1">
    <location>
        <begin position="79"/>
        <end position="97"/>
    </location>
</feature>
<accession>A0A8J7LBJ0</accession>
<feature type="domain" description="HPP transmembrane region" evidence="2">
    <location>
        <begin position="32"/>
        <end position="155"/>
    </location>
</feature>
<keyword evidence="1" id="KW-1133">Transmembrane helix</keyword>
<feature type="transmembrane region" description="Helical" evidence="1">
    <location>
        <begin position="142"/>
        <end position="167"/>
    </location>
</feature>
<protein>
    <submittedName>
        <fullName evidence="3">HPP family protein</fullName>
    </submittedName>
</protein>
<dbReference type="PANTHER" id="PTHR33741">
    <property type="entry name" value="TRANSMEMBRANE PROTEIN DDB_G0269096-RELATED"/>
    <property type="match status" value="1"/>
</dbReference>
<reference evidence="3 4" key="1">
    <citation type="journal article" date="2021" name="Int. J. Syst. Evol. Microbiol.">
        <title>Amazonocrinis nigriterrae gen. nov., sp. nov., Atlanticothrix silvestris gen. nov., sp. nov. and Dendronalium phyllosphericum gen. nov., sp. nov., nostocacean cyanobacteria from Brazilian environments.</title>
        <authorList>
            <person name="Alvarenga D.O."/>
            <person name="Andreote A.P.D."/>
            <person name="Branco L.H.Z."/>
            <person name="Delbaje E."/>
            <person name="Cruz R.B."/>
            <person name="Varani A.M."/>
            <person name="Fiore M.F."/>
        </authorList>
    </citation>
    <scope>NUCLEOTIDE SEQUENCE [LARGE SCALE GENOMIC DNA]</scope>
    <source>
        <strain evidence="3 4">CENA67</strain>
    </source>
</reference>
<keyword evidence="4" id="KW-1185">Reference proteome</keyword>
<name>A0A8J7LBJ0_9NOST</name>
<evidence type="ECO:0000313" key="4">
    <source>
        <dbReference type="Proteomes" id="UP000632766"/>
    </source>
</evidence>
<dbReference type="InterPro" id="IPR058581">
    <property type="entry name" value="TM_HPP"/>
</dbReference>
<dbReference type="RefSeq" id="WP_198127238.1">
    <property type="nucleotide sequence ID" value="NZ_JAECZC010000062.1"/>
</dbReference>
<dbReference type="AlphaFoldDB" id="A0A8J7LBJ0"/>
<dbReference type="InterPro" id="IPR007065">
    <property type="entry name" value="HPP"/>
</dbReference>
<organism evidence="3 4">
    <name type="scientific">Amazonocrinis nigriterrae CENA67</name>
    <dbReference type="NCBI Taxonomy" id="2794033"/>
    <lineage>
        <taxon>Bacteria</taxon>
        <taxon>Bacillati</taxon>
        <taxon>Cyanobacteriota</taxon>
        <taxon>Cyanophyceae</taxon>
        <taxon>Nostocales</taxon>
        <taxon>Nostocaceae</taxon>
        <taxon>Amazonocrinis</taxon>
        <taxon>Amazonocrinis nigriterrae</taxon>
    </lineage>
</organism>
<gene>
    <name evidence="3" type="ORF">I8748_25250</name>
</gene>
<evidence type="ECO:0000259" key="2">
    <source>
        <dbReference type="Pfam" id="PF04982"/>
    </source>
</evidence>
<comment type="caution">
    <text evidence="3">The sequence shown here is derived from an EMBL/GenBank/DDBJ whole genome shotgun (WGS) entry which is preliminary data.</text>
</comment>
<proteinExistence type="predicted"/>
<feature type="transmembrane region" description="Helical" evidence="1">
    <location>
        <begin position="103"/>
        <end position="121"/>
    </location>
</feature>
<evidence type="ECO:0000256" key="1">
    <source>
        <dbReference type="SAM" id="Phobius"/>
    </source>
</evidence>